<organism evidence="4 5">
    <name type="scientific">Eleusine coracana subsp. coracana</name>
    <dbReference type="NCBI Taxonomy" id="191504"/>
    <lineage>
        <taxon>Eukaryota</taxon>
        <taxon>Viridiplantae</taxon>
        <taxon>Streptophyta</taxon>
        <taxon>Embryophyta</taxon>
        <taxon>Tracheophyta</taxon>
        <taxon>Spermatophyta</taxon>
        <taxon>Magnoliopsida</taxon>
        <taxon>Liliopsida</taxon>
        <taxon>Poales</taxon>
        <taxon>Poaceae</taxon>
        <taxon>PACMAD clade</taxon>
        <taxon>Chloridoideae</taxon>
        <taxon>Cynodonteae</taxon>
        <taxon>Eleusininae</taxon>
        <taxon>Eleusine</taxon>
    </lineage>
</organism>
<evidence type="ECO:0000313" key="4">
    <source>
        <dbReference type="EMBL" id="GJN22822.1"/>
    </source>
</evidence>
<feature type="region of interest" description="Disordered" evidence="1">
    <location>
        <begin position="314"/>
        <end position="343"/>
    </location>
</feature>
<dbReference type="PANTHER" id="PTHR32141:SF179">
    <property type="entry name" value="F-BOX DOMAIN-CONTAINING PROTEIN"/>
    <property type="match status" value="1"/>
</dbReference>
<dbReference type="SUPFAM" id="SSF52047">
    <property type="entry name" value="RNI-like"/>
    <property type="match status" value="1"/>
</dbReference>
<dbReference type="PANTHER" id="PTHR32141">
    <property type="match status" value="1"/>
</dbReference>
<protein>
    <recommendedName>
        <fullName evidence="6">F-box domain-containing protein</fullName>
    </recommendedName>
</protein>
<feature type="region of interest" description="Disordered" evidence="1">
    <location>
        <begin position="531"/>
        <end position="552"/>
    </location>
</feature>
<proteinExistence type="predicted"/>
<keyword evidence="5" id="KW-1185">Reference proteome</keyword>
<dbReference type="InterPro" id="IPR001810">
    <property type="entry name" value="F-box_dom"/>
</dbReference>
<dbReference type="EMBL" id="BQKI01000076">
    <property type="protein sequence ID" value="GJN22822.1"/>
    <property type="molecule type" value="Genomic_DNA"/>
</dbReference>
<reference evidence="4" key="2">
    <citation type="submission" date="2021-12" db="EMBL/GenBank/DDBJ databases">
        <title>Resequencing data analysis of finger millet.</title>
        <authorList>
            <person name="Hatakeyama M."/>
            <person name="Aluri S."/>
            <person name="Balachadran M.T."/>
            <person name="Sivarajan S.R."/>
            <person name="Poveda L."/>
            <person name="Shimizu-Inatsugi R."/>
            <person name="Schlapbach R."/>
            <person name="Sreeman S.M."/>
            <person name="Shimizu K.K."/>
        </authorList>
    </citation>
    <scope>NUCLEOTIDE SEQUENCE</scope>
</reference>
<dbReference type="CDD" id="cd22160">
    <property type="entry name" value="F-box_AtFBL13-like"/>
    <property type="match status" value="1"/>
</dbReference>
<reference evidence="4" key="1">
    <citation type="journal article" date="2018" name="DNA Res.">
        <title>Multiple hybrid de novo genome assembly of finger millet, an orphan allotetraploid crop.</title>
        <authorList>
            <person name="Hatakeyama M."/>
            <person name="Aluri S."/>
            <person name="Balachadran M.T."/>
            <person name="Sivarajan S.R."/>
            <person name="Patrignani A."/>
            <person name="Gruter S."/>
            <person name="Poveda L."/>
            <person name="Shimizu-Inatsugi R."/>
            <person name="Baeten J."/>
            <person name="Francoijs K.J."/>
            <person name="Nataraja K.N."/>
            <person name="Reddy Y.A.N."/>
            <person name="Phadnis S."/>
            <person name="Ravikumar R.L."/>
            <person name="Schlapbach R."/>
            <person name="Sreeman S.M."/>
            <person name="Shimizu K.K."/>
        </authorList>
    </citation>
    <scope>NUCLEOTIDE SEQUENCE</scope>
</reference>
<sequence length="570" mass="62830">MDPIVFSTTTLKRRRSDHGGANKATTTTVLHQGPDLISRLPDCVLGSIVSLLDTEEGARTAVLSSRWRHVWRSSAPLNLDDRLRPFYADRQRIPVISQILGAHKLGSARRFSLRHLHVISSISYYNDWLLLPVFDGLQELVLRFPIAAYRPEIPASALCFASLRVLDIYNCTFPASGCAPVFPCLTYLSLRHVCITEELLHGMITNSPGIEDMVLDTNYGHRQLCLSQPRLRHLAVSVMTAEKSTEEIELEDIVIKDAASLERLLLDEALYGPSVRITGVRNLKILGYLGTGFPVIELDTTIFKVASQALESSSSHNSESPFRKRGFRCSGPDARKRREEKRRGGEMKAADVAFKALTAGLGFATLYLAGTFSINVYRGLSWHSEQSIDSWILPLFCYKWMKFEGMSTIVSVLQLRNHYHVSSVIRLGSLEKVLTVELMQALSTCITIELNSYVLTGLHKLLAPAVLRALAPIADVSPFPSGDEATTTGHGRLFVADGLPLIHMQISASAPRCSAAVLLLPCSATSMPTRPLLPMSGQKRAPRTAGDNEFSTNCSRRRSGMAVLSSGCHD</sequence>
<dbReference type="SUPFAM" id="SSF81383">
    <property type="entry name" value="F-box domain"/>
    <property type="match status" value="1"/>
</dbReference>
<dbReference type="InterPro" id="IPR036047">
    <property type="entry name" value="F-box-like_dom_sf"/>
</dbReference>
<feature type="domain" description="F-box/LRR-repeat protein 15/At3g58940/PEG3-like LRR" evidence="3">
    <location>
        <begin position="126"/>
        <end position="308"/>
    </location>
</feature>
<feature type="compositionally biased region" description="Polar residues" evidence="1">
    <location>
        <begin position="1"/>
        <end position="10"/>
    </location>
</feature>
<dbReference type="Proteomes" id="UP001054889">
    <property type="component" value="Unassembled WGS sequence"/>
</dbReference>
<evidence type="ECO:0000313" key="5">
    <source>
        <dbReference type="Proteomes" id="UP001054889"/>
    </source>
</evidence>
<comment type="caution">
    <text evidence="4">The sequence shown here is derived from an EMBL/GenBank/DDBJ whole genome shotgun (WGS) entry which is preliminary data.</text>
</comment>
<evidence type="ECO:0000256" key="1">
    <source>
        <dbReference type="SAM" id="MobiDB-lite"/>
    </source>
</evidence>
<name>A0AAV5EKD5_ELECO</name>
<feature type="region of interest" description="Disordered" evidence="1">
    <location>
        <begin position="1"/>
        <end position="26"/>
    </location>
</feature>
<dbReference type="InterPro" id="IPR055411">
    <property type="entry name" value="LRR_FXL15/At3g58940/PEG3-like"/>
</dbReference>
<dbReference type="InterPro" id="IPR053781">
    <property type="entry name" value="F-box_AtFBL13-like"/>
</dbReference>
<gene>
    <name evidence="4" type="primary">gb10421</name>
    <name evidence="4" type="ORF">PR202_gb10421</name>
</gene>
<evidence type="ECO:0000259" key="2">
    <source>
        <dbReference type="Pfam" id="PF00646"/>
    </source>
</evidence>
<dbReference type="Pfam" id="PF00646">
    <property type="entry name" value="F-box"/>
    <property type="match status" value="1"/>
</dbReference>
<feature type="compositionally biased region" description="Basic and acidic residues" evidence="1">
    <location>
        <begin position="333"/>
        <end position="343"/>
    </location>
</feature>
<dbReference type="InterPro" id="IPR055302">
    <property type="entry name" value="F-box_dom-containing"/>
</dbReference>
<evidence type="ECO:0000259" key="3">
    <source>
        <dbReference type="Pfam" id="PF24758"/>
    </source>
</evidence>
<dbReference type="AlphaFoldDB" id="A0AAV5EKD5"/>
<accession>A0AAV5EKD5</accession>
<evidence type="ECO:0008006" key="6">
    <source>
        <dbReference type="Google" id="ProtNLM"/>
    </source>
</evidence>
<feature type="domain" description="F-box" evidence="2">
    <location>
        <begin position="37"/>
        <end position="74"/>
    </location>
</feature>
<dbReference type="Pfam" id="PF24758">
    <property type="entry name" value="LRR_At5g56370"/>
    <property type="match status" value="1"/>
</dbReference>